<dbReference type="EMBL" id="AP025732">
    <property type="protein sequence ID" value="BDI15178.1"/>
    <property type="molecule type" value="Genomic_DNA"/>
</dbReference>
<sequence>MPEIKLHIGGKQRHPDWKIFDVEPRPEVDYVGNASDLSQFENNSIAAIYASHVLEHFYHSIDNELINTLTEWYRVLKPGGQLFISVPDLKKMCWLYLHPQFTVFDRLHLMRIIFGAQSNIYDVHKVGFDFEILGIYLEECGFTEYQQVDNFDLFNDCSTIRILDTLISLNFIVQKSISLEQT</sequence>
<dbReference type="SUPFAM" id="SSF53335">
    <property type="entry name" value="S-adenosyl-L-methionine-dependent methyltransferases"/>
    <property type="match status" value="1"/>
</dbReference>
<organism evidence="2 3">
    <name type="scientific">Nostoc cf. commune SO-36</name>
    <dbReference type="NCBI Taxonomy" id="449208"/>
    <lineage>
        <taxon>Bacteria</taxon>
        <taxon>Bacillati</taxon>
        <taxon>Cyanobacteriota</taxon>
        <taxon>Cyanophyceae</taxon>
        <taxon>Nostocales</taxon>
        <taxon>Nostocaceae</taxon>
        <taxon>Nostoc</taxon>
    </lineage>
</organism>
<gene>
    <name evidence="2" type="ORF">ANSO36C_09800</name>
</gene>
<accession>A0ABN6PVU1</accession>
<proteinExistence type="predicted"/>
<dbReference type="RefSeq" id="WP_251958630.1">
    <property type="nucleotide sequence ID" value="NZ_AP025732.1"/>
</dbReference>
<dbReference type="Gene3D" id="3.40.50.150">
    <property type="entry name" value="Vaccinia Virus protein VP39"/>
    <property type="match status" value="1"/>
</dbReference>
<protein>
    <recommendedName>
        <fullName evidence="1">Methyltransferase type 11 domain-containing protein</fullName>
    </recommendedName>
</protein>
<keyword evidence="3" id="KW-1185">Reference proteome</keyword>
<evidence type="ECO:0000313" key="3">
    <source>
        <dbReference type="Proteomes" id="UP001055453"/>
    </source>
</evidence>
<dbReference type="Pfam" id="PF08241">
    <property type="entry name" value="Methyltransf_11"/>
    <property type="match status" value="1"/>
</dbReference>
<feature type="domain" description="Methyltransferase type 11" evidence="1">
    <location>
        <begin position="28"/>
        <end position="84"/>
    </location>
</feature>
<dbReference type="CDD" id="cd02440">
    <property type="entry name" value="AdoMet_MTases"/>
    <property type="match status" value="1"/>
</dbReference>
<dbReference type="Proteomes" id="UP001055453">
    <property type="component" value="Chromosome"/>
</dbReference>
<name>A0ABN6PVU1_NOSCO</name>
<dbReference type="InterPro" id="IPR029063">
    <property type="entry name" value="SAM-dependent_MTases_sf"/>
</dbReference>
<reference evidence="2" key="1">
    <citation type="submission" date="2022-04" db="EMBL/GenBank/DDBJ databases">
        <title>Complete genome sequence of a cyanobacterium, Nostoc sp. SO-36, isolated in Antarctica.</title>
        <authorList>
            <person name="Kanesaki Y."/>
            <person name="Effendi D."/>
            <person name="Sakamoto T."/>
            <person name="Ohtani S."/>
            <person name="Awai K."/>
        </authorList>
    </citation>
    <scope>NUCLEOTIDE SEQUENCE</scope>
    <source>
        <strain evidence="2">SO-36</strain>
    </source>
</reference>
<dbReference type="InterPro" id="IPR013216">
    <property type="entry name" value="Methyltransf_11"/>
</dbReference>
<evidence type="ECO:0000259" key="1">
    <source>
        <dbReference type="Pfam" id="PF08241"/>
    </source>
</evidence>
<evidence type="ECO:0000313" key="2">
    <source>
        <dbReference type="EMBL" id="BDI15178.1"/>
    </source>
</evidence>